<organism evidence="3 4">
    <name type="scientific">Rubrobacter taiwanensis</name>
    <dbReference type="NCBI Taxonomy" id="185139"/>
    <lineage>
        <taxon>Bacteria</taxon>
        <taxon>Bacillati</taxon>
        <taxon>Actinomycetota</taxon>
        <taxon>Rubrobacteria</taxon>
        <taxon>Rubrobacterales</taxon>
        <taxon>Rubrobacteraceae</taxon>
        <taxon>Rubrobacter</taxon>
    </lineage>
</organism>
<evidence type="ECO:0000313" key="3">
    <source>
        <dbReference type="EMBL" id="TCJ16735.1"/>
    </source>
</evidence>
<gene>
    <name evidence="3" type="ORF">E0L93_08385</name>
</gene>
<accession>A0A4R1BHH3</accession>
<dbReference type="EMBL" id="SKBU01000015">
    <property type="protein sequence ID" value="TCJ16735.1"/>
    <property type="molecule type" value="Genomic_DNA"/>
</dbReference>
<comment type="caution">
    <text evidence="3">The sequence shown here is derived from an EMBL/GenBank/DDBJ whole genome shotgun (WGS) entry which is preliminary data.</text>
</comment>
<evidence type="ECO:0000259" key="2">
    <source>
        <dbReference type="PROSITE" id="PS51186"/>
    </source>
</evidence>
<dbReference type="PROSITE" id="PS51186">
    <property type="entry name" value="GNAT"/>
    <property type="match status" value="1"/>
</dbReference>
<dbReference type="Gene3D" id="3.40.630.30">
    <property type="match status" value="1"/>
</dbReference>
<feature type="region of interest" description="Disordered" evidence="1">
    <location>
        <begin position="38"/>
        <end position="60"/>
    </location>
</feature>
<name>A0A4R1BHH3_9ACTN</name>
<keyword evidence="4" id="KW-1185">Reference proteome</keyword>
<dbReference type="GO" id="GO:0016747">
    <property type="term" value="F:acyltransferase activity, transferring groups other than amino-acyl groups"/>
    <property type="evidence" value="ECO:0007669"/>
    <property type="project" value="InterPro"/>
</dbReference>
<dbReference type="AlphaFoldDB" id="A0A4R1BHH3"/>
<feature type="domain" description="N-acetyltransferase" evidence="2">
    <location>
        <begin position="84"/>
        <end position="248"/>
    </location>
</feature>
<dbReference type="OrthoDB" id="9814648at2"/>
<dbReference type="PANTHER" id="PTHR43415">
    <property type="entry name" value="SPERMIDINE N(1)-ACETYLTRANSFERASE"/>
    <property type="match status" value="1"/>
</dbReference>
<evidence type="ECO:0000256" key="1">
    <source>
        <dbReference type="SAM" id="MobiDB-lite"/>
    </source>
</evidence>
<proteinExistence type="predicted"/>
<dbReference type="Proteomes" id="UP000295244">
    <property type="component" value="Unassembled WGS sequence"/>
</dbReference>
<reference evidence="3 4" key="1">
    <citation type="submission" date="2019-03" db="EMBL/GenBank/DDBJ databases">
        <title>Whole genome sequence of a novel Rubrobacter taiwanensis strain, isolated from Yellowstone National Park.</title>
        <authorList>
            <person name="Freed S."/>
            <person name="Ramaley R.F."/>
            <person name="Kyndt J.A."/>
        </authorList>
    </citation>
    <scope>NUCLEOTIDE SEQUENCE [LARGE SCALE GENOMIC DNA]</scope>
    <source>
        <strain evidence="3 4">Yellowstone</strain>
    </source>
</reference>
<evidence type="ECO:0000313" key="4">
    <source>
        <dbReference type="Proteomes" id="UP000295244"/>
    </source>
</evidence>
<sequence>MGMSATILSARAYFPKPKATSRSRTTFMVSGSLAQYRRPPMPWRHPTTSRPLRGSEAARRTERGGIMGNVQSARRPQVLFGESVELRRHSREHYPLYARWYGDREIWHLTSWTPEPMSPVAVERIFEERENSSLSDSFAIHLPGEPEPFGIVSFINLNRANASADLSILIGEPEYRGSGYGTDAIRTLLCYGFEELQLNRVGLTVFDFNHVAIRTYEKLGFRSEGRMRQAVRRNGAWHDAILMSLLRSEWERRESGG</sequence>
<dbReference type="InterPro" id="IPR016181">
    <property type="entry name" value="Acyl_CoA_acyltransferase"/>
</dbReference>
<dbReference type="SUPFAM" id="SSF55729">
    <property type="entry name" value="Acyl-CoA N-acyltransferases (Nat)"/>
    <property type="match status" value="1"/>
</dbReference>
<dbReference type="PANTHER" id="PTHR43415:SF3">
    <property type="entry name" value="GNAT-FAMILY ACETYLTRANSFERASE"/>
    <property type="match status" value="1"/>
</dbReference>
<dbReference type="Pfam" id="PF13302">
    <property type="entry name" value="Acetyltransf_3"/>
    <property type="match status" value="1"/>
</dbReference>
<protein>
    <submittedName>
        <fullName evidence="3">N-acetyltransferase</fullName>
    </submittedName>
</protein>
<dbReference type="InterPro" id="IPR000182">
    <property type="entry name" value="GNAT_dom"/>
</dbReference>
<keyword evidence="3" id="KW-0808">Transferase</keyword>